<protein>
    <submittedName>
        <fullName evidence="1">Uncharacterized protein</fullName>
    </submittedName>
</protein>
<accession>A0A0A8YFN8</accession>
<sequence length="29" mass="3344">MRDLSNIEQTNVCGHACTDMNSILSRMRF</sequence>
<dbReference type="AlphaFoldDB" id="A0A0A8YFN8"/>
<proteinExistence type="predicted"/>
<dbReference type="EMBL" id="GBRH01272861">
    <property type="protein sequence ID" value="JAD25034.1"/>
    <property type="molecule type" value="Transcribed_RNA"/>
</dbReference>
<organism evidence="1">
    <name type="scientific">Arundo donax</name>
    <name type="common">Giant reed</name>
    <name type="synonym">Donax arundinaceus</name>
    <dbReference type="NCBI Taxonomy" id="35708"/>
    <lineage>
        <taxon>Eukaryota</taxon>
        <taxon>Viridiplantae</taxon>
        <taxon>Streptophyta</taxon>
        <taxon>Embryophyta</taxon>
        <taxon>Tracheophyta</taxon>
        <taxon>Spermatophyta</taxon>
        <taxon>Magnoliopsida</taxon>
        <taxon>Liliopsida</taxon>
        <taxon>Poales</taxon>
        <taxon>Poaceae</taxon>
        <taxon>PACMAD clade</taxon>
        <taxon>Arundinoideae</taxon>
        <taxon>Arundineae</taxon>
        <taxon>Arundo</taxon>
    </lineage>
</organism>
<evidence type="ECO:0000313" key="1">
    <source>
        <dbReference type="EMBL" id="JAD25034.1"/>
    </source>
</evidence>
<reference evidence="1" key="2">
    <citation type="journal article" date="2015" name="Data Brief">
        <title>Shoot transcriptome of the giant reed, Arundo donax.</title>
        <authorList>
            <person name="Barrero R.A."/>
            <person name="Guerrero F.D."/>
            <person name="Moolhuijzen P."/>
            <person name="Goolsby J.A."/>
            <person name="Tidwell J."/>
            <person name="Bellgard S.E."/>
            <person name="Bellgard M.I."/>
        </authorList>
    </citation>
    <scope>NUCLEOTIDE SEQUENCE</scope>
    <source>
        <tissue evidence="1">Shoot tissue taken approximately 20 cm above the soil surface</tissue>
    </source>
</reference>
<name>A0A0A8YFN8_ARUDO</name>
<reference evidence="1" key="1">
    <citation type="submission" date="2014-09" db="EMBL/GenBank/DDBJ databases">
        <authorList>
            <person name="Magalhaes I.L.F."/>
            <person name="Oliveira U."/>
            <person name="Santos F.R."/>
            <person name="Vidigal T.H.D.A."/>
            <person name="Brescovit A.D."/>
            <person name="Santos A.J."/>
        </authorList>
    </citation>
    <scope>NUCLEOTIDE SEQUENCE</scope>
    <source>
        <tissue evidence="1">Shoot tissue taken approximately 20 cm above the soil surface</tissue>
    </source>
</reference>